<keyword evidence="3" id="KW-1185">Reference proteome</keyword>
<dbReference type="STRING" id="1297617.IB211_00091c"/>
<protein>
    <submittedName>
        <fullName evidence="2">Uncharacterized protein</fullName>
    </submittedName>
</protein>
<dbReference type="RefSeq" id="WP_058116751.1">
    <property type="nucleotide sequence ID" value="NZ_CP011307.1"/>
</dbReference>
<reference evidence="2 3" key="1">
    <citation type="journal article" date="2015" name="Nat. Commun.">
        <title>Production of butyrate from lysine and the Amadori product fructoselysine by a human gut commensal.</title>
        <authorList>
            <person name="Bui T.P."/>
            <person name="Ritari J."/>
            <person name="Boeren S."/>
            <person name="de Waard P."/>
            <person name="Plugge C.M."/>
            <person name="de Vos W.M."/>
        </authorList>
    </citation>
    <scope>NUCLEOTIDE SEQUENCE [LARGE SCALE GENOMIC DNA]</scope>
    <source>
        <strain evidence="2 3">AF211</strain>
    </source>
</reference>
<sequence>MYLIGALTGALLLLLMVPLGHRYIGWYLSACGGMDTESYLLLMQSAVTGFQIFWGVLMGLFGAAYLFRPEA</sequence>
<keyword evidence="1" id="KW-0812">Transmembrane</keyword>
<organism evidence="2 3">
    <name type="scientific">Intestinimonas butyriciproducens</name>
    <dbReference type="NCBI Taxonomy" id="1297617"/>
    <lineage>
        <taxon>Bacteria</taxon>
        <taxon>Bacillati</taxon>
        <taxon>Bacillota</taxon>
        <taxon>Clostridia</taxon>
        <taxon>Eubacteriales</taxon>
        <taxon>Intestinimonas</taxon>
    </lineage>
</organism>
<dbReference type="EMBL" id="CP011307">
    <property type="protein sequence ID" value="ALP92487.1"/>
    <property type="molecule type" value="Genomic_DNA"/>
</dbReference>
<dbReference type="KEGG" id="ibu:IB211_00091c"/>
<gene>
    <name evidence="2" type="ORF">IB211_00091c</name>
</gene>
<evidence type="ECO:0000313" key="2">
    <source>
        <dbReference type="EMBL" id="ALP92487.1"/>
    </source>
</evidence>
<dbReference type="Proteomes" id="UP000064844">
    <property type="component" value="Chromosome"/>
</dbReference>
<reference evidence="3" key="2">
    <citation type="submission" date="2015-04" db="EMBL/GenBank/DDBJ databases">
        <title>A butyrogenic pathway from the amino acid lysine in a human gut commensal.</title>
        <authorList>
            <person name="de Vos W.M."/>
            <person name="Bui N.T.P."/>
            <person name="Plugge C.M."/>
            <person name="Ritari J."/>
        </authorList>
    </citation>
    <scope>NUCLEOTIDE SEQUENCE [LARGE SCALE GENOMIC DNA]</scope>
    <source>
        <strain evidence="3">AF211</strain>
    </source>
</reference>
<feature type="transmembrane region" description="Helical" evidence="1">
    <location>
        <begin position="46"/>
        <end position="67"/>
    </location>
</feature>
<proteinExistence type="predicted"/>
<keyword evidence="1" id="KW-1133">Transmembrane helix</keyword>
<evidence type="ECO:0000313" key="3">
    <source>
        <dbReference type="Proteomes" id="UP000064844"/>
    </source>
</evidence>
<accession>A0A0S2VZZ3</accession>
<dbReference type="AlphaFoldDB" id="A0A0S2VZZ3"/>
<keyword evidence="1" id="KW-0472">Membrane</keyword>
<evidence type="ECO:0000256" key="1">
    <source>
        <dbReference type="SAM" id="Phobius"/>
    </source>
</evidence>
<name>A0A0S2VZZ3_9FIRM</name>